<comment type="caution">
    <text evidence="2">The sequence shown here is derived from an EMBL/GenBank/DDBJ whole genome shotgun (WGS) entry which is preliminary data.</text>
</comment>
<organism evidence="2 3">
    <name type="scientific">Xylaria multiplex</name>
    <dbReference type="NCBI Taxonomy" id="323545"/>
    <lineage>
        <taxon>Eukaryota</taxon>
        <taxon>Fungi</taxon>
        <taxon>Dikarya</taxon>
        <taxon>Ascomycota</taxon>
        <taxon>Pezizomycotina</taxon>
        <taxon>Sordariomycetes</taxon>
        <taxon>Xylariomycetidae</taxon>
        <taxon>Xylariales</taxon>
        <taxon>Xylariaceae</taxon>
        <taxon>Xylaria</taxon>
    </lineage>
</organism>
<protein>
    <recommendedName>
        <fullName evidence="1">Heterokaryon incompatibility domain-containing protein</fullName>
    </recommendedName>
</protein>
<accession>A0A7C8ND30</accession>
<proteinExistence type="predicted"/>
<sequence>MAMRKRSGQTVSAQWRLSGDNLGRFIKWLTSQIRPPWVHFYVRRGMDIEPLSEDEQQPLNIKALGAYISAARNKTARDGRSDRAVWFHLSADPGTPAHISRDITGSLLASNRMGIQLDFDAIRAWHGKCHRHHPKCRVTLSGGEVFDVEQVSLPSRCIEIELENGHVKKCILRETQGEKGKYIVLSHRWGADTETVRTLKGNYDCRIGKCTKASCQDCETPMTTTLFTDAYELAAKLGVVYIWIDSLCIVQDDAEDWKRESAKMADYYQHAWLTVAATRTHNDGGLFGEFDTKDLFTQKESETAIYIQRS</sequence>
<reference evidence="2 3" key="1">
    <citation type="submission" date="2019-12" db="EMBL/GenBank/DDBJ databases">
        <title>Draft genome sequence of the ascomycete Xylaria multiplex DSM 110363.</title>
        <authorList>
            <person name="Buettner E."/>
            <person name="Kellner H."/>
        </authorList>
    </citation>
    <scope>NUCLEOTIDE SEQUENCE [LARGE SCALE GENOMIC DNA]</scope>
    <source>
        <strain evidence="2 3">DSM 110363</strain>
    </source>
</reference>
<name>A0A7C8ND30_9PEZI</name>
<dbReference type="Proteomes" id="UP000481858">
    <property type="component" value="Unassembled WGS sequence"/>
</dbReference>
<dbReference type="InParanoid" id="A0A7C8ND30"/>
<dbReference type="EMBL" id="WUBL01000006">
    <property type="protein sequence ID" value="KAF2972517.1"/>
    <property type="molecule type" value="Genomic_DNA"/>
</dbReference>
<dbReference type="PANTHER" id="PTHR33112:SF16">
    <property type="entry name" value="HETEROKARYON INCOMPATIBILITY DOMAIN-CONTAINING PROTEIN"/>
    <property type="match status" value="1"/>
</dbReference>
<dbReference type="OrthoDB" id="4161196at2759"/>
<dbReference type="AlphaFoldDB" id="A0A7C8ND30"/>
<keyword evidence="3" id="KW-1185">Reference proteome</keyword>
<feature type="domain" description="Heterokaryon incompatibility" evidence="1">
    <location>
        <begin position="182"/>
        <end position="286"/>
    </location>
</feature>
<dbReference type="PANTHER" id="PTHR33112">
    <property type="entry name" value="DOMAIN PROTEIN, PUTATIVE-RELATED"/>
    <property type="match status" value="1"/>
</dbReference>
<gene>
    <name evidence="2" type="ORF">GQX73_g1213</name>
</gene>
<evidence type="ECO:0000313" key="2">
    <source>
        <dbReference type="EMBL" id="KAF2972517.1"/>
    </source>
</evidence>
<dbReference type="InterPro" id="IPR010730">
    <property type="entry name" value="HET"/>
</dbReference>
<dbReference type="Pfam" id="PF06985">
    <property type="entry name" value="HET"/>
    <property type="match status" value="1"/>
</dbReference>
<evidence type="ECO:0000259" key="1">
    <source>
        <dbReference type="Pfam" id="PF06985"/>
    </source>
</evidence>
<evidence type="ECO:0000313" key="3">
    <source>
        <dbReference type="Proteomes" id="UP000481858"/>
    </source>
</evidence>